<feature type="domain" description="Beta-lactamase class A catalytic" evidence="5">
    <location>
        <begin position="125"/>
        <end position="276"/>
    </location>
</feature>
<dbReference type="RefSeq" id="WP_027883653.1">
    <property type="nucleotide sequence ID" value="NZ_BMWY01000002.1"/>
</dbReference>
<dbReference type="PANTHER" id="PTHR35333:SF3">
    <property type="entry name" value="BETA-LACTAMASE-TYPE TRANSPEPTIDASE FOLD CONTAINING PROTEIN"/>
    <property type="match status" value="1"/>
</dbReference>
<dbReference type="InterPro" id="IPR012338">
    <property type="entry name" value="Beta-lactam/transpept-like"/>
</dbReference>
<feature type="chain" id="PRO_5046536621" description="beta-lactamase" evidence="4">
    <location>
        <begin position="23"/>
        <end position="305"/>
    </location>
</feature>
<evidence type="ECO:0000256" key="3">
    <source>
        <dbReference type="ARBA" id="ARBA00012865"/>
    </source>
</evidence>
<evidence type="ECO:0000313" key="7">
    <source>
        <dbReference type="Proteomes" id="UP000615593"/>
    </source>
</evidence>
<dbReference type="SUPFAM" id="SSF56601">
    <property type="entry name" value="beta-lactamase/transpeptidase-like"/>
    <property type="match status" value="1"/>
</dbReference>
<comment type="caution">
    <text evidence="6">The sequence shown here is derived from an EMBL/GenBank/DDBJ whole genome shotgun (WGS) entry which is preliminary data.</text>
</comment>
<dbReference type="Pfam" id="PF13354">
    <property type="entry name" value="Beta-lactamase2"/>
    <property type="match status" value="1"/>
</dbReference>
<comment type="similarity">
    <text evidence="2">Belongs to the class-A beta-lactamase family.</text>
</comment>
<accession>A0ABQ3BRC4</accession>
<name>A0ABQ3BRC4_9FLAO</name>
<dbReference type="EC" id="3.5.2.6" evidence="3"/>
<evidence type="ECO:0000256" key="2">
    <source>
        <dbReference type="ARBA" id="ARBA00009009"/>
    </source>
</evidence>
<dbReference type="Proteomes" id="UP000615593">
    <property type="component" value="Unassembled WGS sequence"/>
</dbReference>
<comment type="catalytic activity">
    <reaction evidence="1">
        <text>a beta-lactam + H2O = a substituted beta-amino acid</text>
        <dbReference type="Rhea" id="RHEA:20401"/>
        <dbReference type="ChEBI" id="CHEBI:15377"/>
        <dbReference type="ChEBI" id="CHEBI:35627"/>
        <dbReference type="ChEBI" id="CHEBI:140347"/>
        <dbReference type="EC" id="3.5.2.6"/>
    </reaction>
</comment>
<sequence length="305" mass="34181">MLKHISLSLLSLFMFTAIHVSAQQSLPVADLAEITPLTEVANDPLQVLLEDEVMKNPTWRRLVNNKKMSIGVVDLNNINNAHYAGINSNEMMYAASLPKIAILLASMDAIENCELAETVEVTRDLNLMINRSDNHASTRMIDRLGYDKIAAVLQSPEYKLYDELNGGGLWVGKRYAAGGPRNPDPIKGLSHAATVQQVCRFYYKMITGSLVSPEKSKKMLDIMEDSHLHHKFVNTLDRIAPNARVFRKSGSWRNYHADSALVWGKDGRKYILVALVEDPNGEQIIRDLVVPLENIIKKSRSLETT</sequence>
<dbReference type="InterPro" id="IPR045155">
    <property type="entry name" value="Beta-lactam_cat"/>
</dbReference>
<proteinExistence type="inferred from homology"/>
<dbReference type="InterPro" id="IPR000871">
    <property type="entry name" value="Beta-lactam_class-A"/>
</dbReference>
<evidence type="ECO:0000256" key="4">
    <source>
        <dbReference type="SAM" id="SignalP"/>
    </source>
</evidence>
<reference evidence="7" key="1">
    <citation type="journal article" date="2019" name="Int. J. Syst. Evol. Microbiol.">
        <title>The Global Catalogue of Microorganisms (GCM) 10K type strain sequencing project: providing services to taxonomists for standard genome sequencing and annotation.</title>
        <authorList>
            <consortium name="The Broad Institute Genomics Platform"/>
            <consortium name="The Broad Institute Genome Sequencing Center for Infectious Disease"/>
            <person name="Wu L."/>
            <person name="Ma J."/>
        </authorList>
    </citation>
    <scope>NUCLEOTIDE SEQUENCE [LARGE SCALE GENOMIC DNA]</scope>
    <source>
        <strain evidence="7">KCTC 12708</strain>
    </source>
</reference>
<keyword evidence="7" id="KW-1185">Reference proteome</keyword>
<dbReference type="EMBL" id="BMWY01000002">
    <property type="protein sequence ID" value="GGZ51570.1"/>
    <property type="molecule type" value="Genomic_DNA"/>
</dbReference>
<keyword evidence="4" id="KW-0732">Signal</keyword>
<evidence type="ECO:0000256" key="1">
    <source>
        <dbReference type="ARBA" id="ARBA00001526"/>
    </source>
</evidence>
<protein>
    <recommendedName>
        <fullName evidence="3">beta-lactamase</fullName>
        <ecNumber evidence="3">3.5.2.6</ecNumber>
    </recommendedName>
</protein>
<evidence type="ECO:0000259" key="5">
    <source>
        <dbReference type="Pfam" id="PF13354"/>
    </source>
</evidence>
<dbReference type="PANTHER" id="PTHR35333">
    <property type="entry name" value="BETA-LACTAMASE"/>
    <property type="match status" value="1"/>
</dbReference>
<dbReference type="GeneID" id="94368842"/>
<dbReference type="Gene3D" id="3.40.710.10">
    <property type="entry name" value="DD-peptidase/beta-lactamase superfamily"/>
    <property type="match status" value="1"/>
</dbReference>
<gene>
    <name evidence="6" type="ORF">GCM10008088_11780</name>
</gene>
<organism evidence="6 7">
    <name type="scientific">Mesonia mobilis</name>
    <dbReference type="NCBI Taxonomy" id="369791"/>
    <lineage>
        <taxon>Bacteria</taxon>
        <taxon>Pseudomonadati</taxon>
        <taxon>Bacteroidota</taxon>
        <taxon>Flavobacteriia</taxon>
        <taxon>Flavobacteriales</taxon>
        <taxon>Flavobacteriaceae</taxon>
        <taxon>Mesonia</taxon>
    </lineage>
</organism>
<feature type="signal peptide" evidence="4">
    <location>
        <begin position="1"/>
        <end position="22"/>
    </location>
</feature>
<evidence type="ECO:0000313" key="6">
    <source>
        <dbReference type="EMBL" id="GGZ51570.1"/>
    </source>
</evidence>